<organism evidence="2 4">
    <name type="scientific">Dracunculus medinensis</name>
    <name type="common">Guinea worm</name>
    <dbReference type="NCBI Taxonomy" id="318479"/>
    <lineage>
        <taxon>Eukaryota</taxon>
        <taxon>Metazoa</taxon>
        <taxon>Ecdysozoa</taxon>
        <taxon>Nematoda</taxon>
        <taxon>Chromadorea</taxon>
        <taxon>Rhabditida</taxon>
        <taxon>Spirurina</taxon>
        <taxon>Dracunculoidea</taxon>
        <taxon>Dracunculidae</taxon>
        <taxon>Dracunculus</taxon>
    </lineage>
</organism>
<dbReference type="AlphaFoldDB" id="A0A0N4U239"/>
<gene>
    <name evidence="1" type="ORF">DME_LOCUS5074</name>
</gene>
<dbReference type="Proteomes" id="UP000038040">
    <property type="component" value="Unplaced"/>
</dbReference>
<evidence type="ECO:0000313" key="2">
    <source>
        <dbReference type="Proteomes" id="UP000038040"/>
    </source>
</evidence>
<name>A0A0N4U239_DRAME</name>
<reference evidence="1 3" key="2">
    <citation type="submission" date="2018-11" db="EMBL/GenBank/DDBJ databases">
        <authorList>
            <consortium name="Pathogen Informatics"/>
        </authorList>
    </citation>
    <scope>NUCLEOTIDE SEQUENCE [LARGE SCALE GENOMIC DNA]</scope>
</reference>
<reference evidence="4" key="1">
    <citation type="submission" date="2017-02" db="UniProtKB">
        <authorList>
            <consortium name="WormBaseParasite"/>
        </authorList>
    </citation>
    <scope>IDENTIFICATION</scope>
</reference>
<sequence length="72" mass="8172">MEEDTRKKEPPIINKGAILQHGLYGNLHVPVDAHECAYLICAGSCERFTPLSSDRLKTFNILRKRESTKTDD</sequence>
<proteinExistence type="predicted"/>
<evidence type="ECO:0000313" key="1">
    <source>
        <dbReference type="EMBL" id="VDN55101.1"/>
    </source>
</evidence>
<accession>A0A0N4U239</accession>
<dbReference type="WBParaSite" id="DME_0000071401-mRNA-1">
    <property type="protein sequence ID" value="DME_0000071401-mRNA-1"/>
    <property type="gene ID" value="DME_0000071401"/>
</dbReference>
<dbReference type="EMBL" id="UYYG01001151">
    <property type="protein sequence ID" value="VDN55101.1"/>
    <property type="molecule type" value="Genomic_DNA"/>
</dbReference>
<keyword evidence="3" id="KW-1185">Reference proteome</keyword>
<dbReference type="Proteomes" id="UP000274756">
    <property type="component" value="Unassembled WGS sequence"/>
</dbReference>
<evidence type="ECO:0000313" key="4">
    <source>
        <dbReference type="WBParaSite" id="DME_0000071401-mRNA-1"/>
    </source>
</evidence>
<evidence type="ECO:0000313" key="3">
    <source>
        <dbReference type="Proteomes" id="UP000274756"/>
    </source>
</evidence>
<protein>
    <submittedName>
        <fullName evidence="4">Cyclic nucleotide-binding domain-containing protein</fullName>
    </submittedName>
</protein>